<dbReference type="Pfam" id="PF14470">
    <property type="entry name" value="bPH_3"/>
    <property type="match status" value="1"/>
</dbReference>
<dbReference type="RefSeq" id="WP_248705740.1">
    <property type="nucleotide sequence ID" value="NZ_CAKOET010000001.1"/>
</dbReference>
<proteinExistence type="predicted"/>
<comment type="caution">
    <text evidence="2">The sequence shown here is derived from an EMBL/GenBank/DDBJ whole genome shotgun (WGS) entry which is preliminary data.</text>
</comment>
<sequence>MIQIKKFVVLKDFVKAVENIIYATGSRIVLIIITDRRIMFLNKNILIGADYRKIQLNQINVVSYSTCIALGNISITNCSNTTLIKNVSKQTVSIFIDKLNNFLDKQKSCSADHQQPNSFLDNLIKLKELLDNGIITQKVFETKKKQILGI</sequence>
<evidence type="ECO:0000259" key="1">
    <source>
        <dbReference type="Pfam" id="PF14470"/>
    </source>
</evidence>
<evidence type="ECO:0000313" key="2">
    <source>
        <dbReference type="EMBL" id="CAH1851176.1"/>
    </source>
</evidence>
<protein>
    <recommendedName>
        <fullName evidence="1">YokE-like PH domain-containing protein</fullName>
    </recommendedName>
</protein>
<gene>
    <name evidence="2" type="ORF">LMG032447_00284</name>
</gene>
<feature type="domain" description="YokE-like PH" evidence="1">
    <location>
        <begin position="22"/>
        <end position="100"/>
    </location>
</feature>
<accession>A0ABN8HA69</accession>
<evidence type="ECO:0000313" key="3">
    <source>
        <dbReference type="Proteomes" id="UP000838102"/>
    </source>
</evidence>
<dbReference type="Proteomes" id="UP000838102">
    <property type="component" value="Unassembled WGS sequence"/>
</dbReference>
<name>A0ABN8HA69_9LACO</name>
<keyword evidence="3" id="KW-1185">Reference proteome</keyword>
<reference evidence="2" key="1">
    <citation type="submission" date="2022-03" db="EMBL/GenBank/DDBJ databases">
        <authorList>
            <person name="Hettiarachchi G."/>
        </authorList>
    </citation>
    <scope>NUCLEOTIDE SEQUENCE</scope>
    <source>
        <strain evidence="2">LMG 32447</strain>
    </source>
</reference>
<organism evidence="2 3">
    <name type="scientific">Convivina praedatoris</name>
    <dbReference type="NCBI Taxonomy" id="2880963"/>
    <lineage>
        <taxon>Bacteria</taxon>
        <taxon>Bacillati</taxon>
        <taxon>Bacillota</taxon>
        <taxon>Bacilli</taxon>
        <taxon>Lactobacillales</taxon>
        <taxon>Lactobacillaceae</taxon>
        <taxon>Convivina</taxon>
    </lineage>
</organism>
<dbReference type="EMBL" id="CAKOEU010000001">
    <property type="protein sequence ID" value="CAH1851176.1"/>
    <property type="molecule type" value="Genomic_DNA"/>
</dbReference>
<dbReference type="InterPro" id="IPR039519">
    <property type="entry name" value="YokE-like_PH"/>
</dbReference>